<sequence>MEPEKVTPRQVAPLGSLVSDSHSESDTRLNFPAPTHPQSSAPTPSQVVENTMSDHLTPSTISESPQVTPLPVLSQPNRIAGTPRGSHSSPSPLNDVVPLSSSSEDPPSRAGSDLECPATSTPPYASESCPFPIPLPDSDGEEQGTSLRRVQLARSTLHRDSGIQAREAYTTHLDERTNIPDRSDVPTMIQPTEDDDNQALWVLGDSVLERRDRRVHERWKAGLGTTFVLANVLSVLILCITLELYRRIKAAHPGLILKIRARHIARTGRNTPFSPIVSLFFESGAPFFHSNAVFLAGLCTTLVCTLLSDLALRWVDRYESRIPPSSATPRDRMIARMEWNERIERRAVPWLLEIGIPGFLYISLCSFYTGTLMRAFPYLSATICGAFGILSTIVSVAALWSFEPALDARFRPKPVSSTRR</sequence>
<evidence type="ECO:0000313" key="2">
    <source>
        <dbReference type="Proteomes" id="UP001207468"/>
    </source>
</evidence>
<name>A0ACC0TY74_9AGAM</name>
<dbReference type="Proteomes" id="UP001207468">
    <property type="component" value="Unassembled WGS sequence"/>
</dbReference>
<protein>
    <submittedName>
        <fullName evidence="1">Uncharacterized protein</fullName>
    </submittedName>
</protein>
<gene>
    <name evidence="1" type="ORF">F5148DRAFT_538595</name>
</gene>
<keyword evidence="2" id="KW-1185">Reference proteome</keyword>
<accession>A0ACC0TY74</accession>
<evidence type="ECO:0000313" key="1">
    <source>
        <dbReference type="EMBL" id="KAI9451652.1"/>
    </source>
</evidence>
<organism evidence="1 2">
    <name type="scientific">Russula earlei</name>
    <dbReference type="NCBI Taxonomy" id="71964"/>
    <lineage>
        <taxon>Eukaryota</taxon>
        <taxon>Fungi</taxon>
        <taxon>Dikarya</taxon>
        <taxon>Basidiomycota</taxon>
        <taxon>Agaricomycotina</taxon>
        <taxon>Agaricomycetes</taxon>
        <taxon>Russulales</taxon>
        <taxon>Russulaceae</taxon>
        <taxon>Russula</taxon>
    </lineage>
</organism>
<dbReference type="EMBL" id="JAGFNK010000365">
    <property type="protein sequence ID" value="KAI9451652.1"/>
    <property type="molecule type" value="Genomic_DNA"/>
</dbReference>
<reference evidence="1" key="1">
    <citation type="submission" date="2021-03" db="EMBL/GenBank/DDBJ databases">
        <title>Evolutionary priming and transition to the ectomycorrhizal habit in an iconic lineage of mushroom-forming fungi: is preadaptation a requirement?</title>
        <authorList>
            <consortium name="DOE Joint Genome Institute"/>
            <person name="Looney B.P."/>
            <person name="Miyauchi S."/>
            <person name="Morin E."/>
            <person name="Drula E."/>
            <person name="Courty P.E."/>
            <person name="Chicoki N."/>
            <person name="Fauchery L."/>
            <person name="Kohler A."/>
            <person name="Kuo A."/>
            <person name="LaButti K."/>
            <person name="Pangilinan J."/>
            <person name="Lipzen A."/>
            <person name="Riley R."/>
            <person name="Andreopoulos W."/>
            <person name="He G."/>
            <person name="Johnson J."/>
            <person name="Barry K.W."/>
            <person name="Grigoriev I.V."/>
            <person name="Nagy L."/>
            <person name="Hibbett D."/>
            <person name="Henrissat B."/>
            <person name="Matheny P.B."/>
            <person name="Labbe J."/>
            <person name="Martin A.F."/>
        </authorList>
    </citation>
    <scope>NUCLEOTIDE SEQUENCE</scope>
    <source>
        <strain evidence="1">BPL698</strain>
    </source>
</reference>
<comment type="caution">
    <text evidence="1">The sequence shown here is derived from an EMBL/GenBank/DDBJ whole genome shotgun (WGS) entry which is preliminary data.</text>
</comment>
<proteinExistence type="predicted"/>